<evidence type="ECO:0000313" key="7">
    <source>
        <dbReference type="Proteomes" id="UP000318661"/>
    </source>
</evidence>
<feature type="domain" description="Helicase ATP-binding" evidence="4">
    <location>
        <begin position="64"/>
        <end position="241"/>
    </location>
</feature>
<comment type="caution">
    <text evidence="6">The sequence shown here is derived from an EMBL/GenBank/DDBJ whole genome shotgun (WGS) entry which is preliminary data.</text>
</comment>
<dbReference type="InterPro" id="IPR011545">
    <property type="entry name" value="DEAD/DEAH_box_helicase_dom"/>
</dbReference>
<proteinExistence type="predicted"/>
<dbReference type="GO" id="GO:0006289">
    <property type="term" value="P:nucleotide-excision repair"/>
    <property type="evidence" value="ECO:0007669"/>
    <property type="project" value="TreeGrafter"/>
</dbReference>
<keyword evidence="2" id="KW-0067">ATP-binding</keyword>
<keyword evidence="1" id="KW-0547">Nucleotide-binding</keyword>
<dbReference type="Gene3D" id="3.40.50.300">
    <property type="entry name" value="P-loop containing nucleotide triphosphate hydrolases"/>
    <property type="match status" value="2"/>
</dbReference>
<dbReference type="AlphaFoldDB" id="A0A537L3E5"/>
<sequence>MDVRAFLEELKRQPGYDGQVVYERFVPPRTARYAELNPPLPPVLQESLRAQGIARLYSHQVEAVAAARGGTHVVVVTPTASGKTLCYNLPVLETLAGDQDARALYLFPTKALAQDQADGLAEFGLPDLTWGTYDGDTPTAQRRSVREKAQIILTNPDMLHLGILPQHYRWANFFRHLRYVVIDDVHTYRGVFGSNVANILRRLRRVCRLHGSDPVFICTSATIANPAEFASALVGLPVTVIDADGSPGGPRWFVFWNPPLIDLARAHRRSPYSEATALFVELVRAGVRTIAFTQARKITELIYRYARMELEAHTPELAGRISAYRAGYLPEERRAIERRLFNGELLGVASTSALELGIDVGSLDAALLVGYPGTIASTWQRAGRAGRGTEEALVVLIALEDALDQYLMRNPEYLLARPSEHAVIDPENPYILAAHLRCAAAELPLWQRDVELFGPRALEIAQILEERGELGRRRDRWYWTKPGYPAQDVEVRAASGDLFRIVDESRRRLVGTVDAVRAFEQVHPGAVYLHQGETYVVQQLDLTRRIAAVTPGDADYYTQPRSTTDLDILESLKQRSWGSTTASFGDVEVTTQVIAFARKRLFSEEVLDEEPLDLPEQRLQTAALWFVIPEDLEAEVRRQRLDLAGGIHAVEHAAIGVLPLFAMCDRWDLGGVSYPVYPELGAPAIFIYEGHPGGVGIAEKGYELLDDLMAATLHTLEACPCEAGCPSCIQSPKCGNMNEPLDKAAAILLLRGLLGAPRGQQSSIGSQPSERRTRRHEPRSAGL</sequence>
<dbReference type="EMBL" id="VBAJ01000302">
    <property type="protein sequence ID" value="TMJ02491.1"/>
    <property type="molecule type" value="Genomic_DNA"/>
</dbReference>
<dbReference type="GO" id="GO:0043138">
    <property type="term" value="F:3'-5' DNA helicase activity"/>
    <property type="evidence" value="ECO:0007669"/>
    <property type="project" value="TreeGrafter"/>
</dbReference>
<reference evidence="6 7" key="1">
    <citation type="journal article" date="2019" name="Nat. Microbiol.">
        <title>Mediterranean grassland soil C-N compound turnover is dependent on rainfall and depth, and is mediated by genomically divergent microorganisms.</title>
        <authorList>
            <person name="Diamond S."/>
            <person name="Andeer P.F."/>
            <person name="Li Z."/>
            <person name="Crits-Christoph A."/>
            <person name="Burstein D."/>
            <person name="Anantharaman K."/>
            <person name="Lane K.R."/>
            <person name="Thomas B.C."/>
            <person name="Pan C."/>
            <person name="Northen T.R."/>
            <person name="Banfield J.F."/>
        </authorList>
    </citation>
    <scope>NUCLEOTIDE SEQUENCE [LARGE SCALE GENOMIC DNA]</scope>
    <source>
        <strain evidence="6">NP_2</strain>
    </source>
</reference>
<gene>
    <name evidence="6" type="ORF">E6G99_12130</name>
</gene>
<feature type="domain" description="Helicase C-terminal" evidence="5">
    <location>
        <begin position="274"/>
        <end position="430"/>
    </location>
</feature>
<dbReference type="PANTHER" id="PTHR47957">
    <property type="entry name" value="ATP-DEPENDENT HELICASE HRQ1"/>
    <property type="match status" value="1"/>
</dbReference>
<keyword evidence="6" id="KW-0378">Hydrolase</keyword>
<dbReference type="InterPro" id="IPR055227">
    <property type="entry name" value="HRQ1_WHD"/>
</dbReference>
<dbReference type="SMART" id="SM00490">
    <property type="entry name" value="HELICc"/>
    <property type="match status" value="1"/>
</dbReference>
<dbReference type="SUPFAM" id="SSF52540">
    <property type="entry name" value="P-loop containing nucleoside triphosphate hydrolases"/>
    <property type="match status" value="2"/>
</dbReference>
<evidence type="ECO:0000256" key="2">
    <source>
        <dbReference type="ARBA" id="ARBA00022840"/>
    </source>
</evidence>
<dbReference type="PROSITE" id="PS51192">
    <property type="entry name" value="HELICASE_ATP_BIND_1"/>
    <property type="match status" value="1"/>
</dbReference>
<dbReference type="Proteomes" id="UP000318661">
    <property type="component" value="Unassembled WGS sequence"/>
</dbReference>
<dbReference type="Pfam" id="PF09369">
    <property type="entry name" value="MZB"/>
    <property type="match status" value="1"/>
</dbReference>
<organism evidence="6 7">
    <name type="scientific">Candidatus Segetimicrobium genomatis</name>
    <dbReference type="NCBI Taxonomy" id="2569760"/>
    <lineage>
        <taxon>Bacteria</taxon>
        <taxon>Bacillati</taxon>
        <taxon>Candidatus Sysuimicrobiota</taxon>
        <taxon>Candidatus Sysuimicrobiia</taxon>
        <taxon>Candidatus Sysuimicrobiales</taxon>
        <taxon>Candidatus Segetimicrobiaceae</taxon>
        <taxon>Candidatus Segetimicrobium</taxon>
    </lineage>
</organism>
<protein>
    <submittedName>
        <fullName evidence="6">DEAD/DEAH box helicase</fullName>
    </submittedName>
</protein>
<keyword evidence="6" id="KW-0347">Helicase</keyword>
<dbReference type="InterPro" id="IPR018973">
    <property type="entry name" value="MZB"/>
</dbReference>
<dbReference type="Pfam" id="PF22982">
    <property type="entry name" value="WHD_HRQ1"/>
    <property type="match status" value="1"/>
</dbReference>
<evidence type="ECO:0000259" key="4">
    <source>
        <dbReference type="PROSITE" id="PS51192"/>
    </source>
</evidence>
<dbReference type="SMART" id="SM00487">
    <property type="entry name" value="DEXDc"/>
    <property type="match status" value="1"/>
</dbReference>
<feature type="compositionally biased region" description="Polar residues" evidence="3">
    <location>
        <begin position="759"/>
        <end position="768"/>
    </location>
</feature>
<dbReference type="GO" id="GO:0036297">
    <property type="term" value="P:interstrand cross-link repair"/>
    <property type="evidence" value="ECO:0007669"/>
    <property type="project" value="TreeGrafter"/>
</dbReference>
<dbReference type="PANTHER" id="PTHR47957:SF3">
    <property type="entry name" value="ATP-DEPENDENT HELICASE HRQ1"/>
    <property type="match status" value="1"/>
</dbReference>
<evidence type="ECO:0000256" key="1">
    <source>
        <dbReference type="ARBA" id="ARBA00022741"/>
    </source>
</evidence>
<dbReference type="CDD" id="cd17923">
    <property type="entry name" value="DEXHc_Hrq1-like"/>
    <property type="match status" value="1"/>
</dbReference>
<dbReference type="GO" id="GO:0003676">
    <property type="term" value="F:nucleic acid binding"/>
    <property type="evidence" value="ECO:0007669"/>
    <property type="project" value="InterPro"/>
</dbReference>
<feature type="region of interest" description="Disordered" evidence="3">
    <location>
        <begin position="758"/>
        <end position="783"/>
    </location>
</feature>
<evidence type="ECO:0000256" key="3">
    <source>
        <dbReference type="SAM" id="MobiDB-lite"/>
    </source>
</evidence>
<dbReference type="CDD" id="cd18797">
    <property type="entry name" value="SF2_C_Hrq"/>
    <property type="match status" value="1"/>
</dbReference>
<name>A0A537L3E5_9BACT</name>
<dbReference type="InterPro" id="IPR022307">
    <property type="entry name" value="Helicase_put_actinobac"/>
</dbReference>
<accession>A0A537L3E5</accession>
<dbReference type="InterPro" id="IPR014001">
    <property type="entry name" value="Helicase_ATP-bd"/>
</dbReference>
<evidence type="ECO:0000259" key="5">
    <source>
        <dbReference type="PROSITE" id="PS51194"/>
    </source>
</evidence>
<dbReference type="NCBIfam" id="TIGR03817">
    <property type="entry name" value="DECH_helic"/>
    <property type="match status" value="1"/>
</dbReference>
<dbReference type="Pfam" id="PF00270">
    <property type="entry name" value="DEAD"/>
    <property type="match status" value="1"/>
</dbReference>
<dbReference type="InterPro" id="IPR027417">
    <property type="entry name" value="P-loop_NTPase"/>
</dbReference>
<dbReference type="Pfam" id="PF00271">
    <property type="entry name" value="Helicase_C"/>
    <property type="match status" value="1"/>
</dbReference>
<evidence type="ECO:0000313" key="6">
    <source>
        <dbReference type="EMBL" id="TMJ02491.1"/>
    </source>
</evidence>
<dbReference type="PROSITE" id="PS51194">
    <property type="entry name" value="HELICASE_CTER"/>
    <property type="match status" value="1"/>
</dbReference>
<dbReference type="InterPro" id="IPR001650">
    <property type="entry name" value="Helicase_C-like"/>
</dbReference>
<dbReference type="GO" id="GO:0005524">
    <property type="term" value="F:ATP binding"/>
    <property type="evidence" value="ECO:0007669"/>
    <property type="project" value="UniProtKB-KW"/>
</dbReference>